<dbReference type="PROSITE" id="PS00217">
    <property type="entry name" value="SUGAR_TRANSPORT_2"/>
    <property type="match status" value="1"/>
</dbReference>
<dbReference type="HOGENOM" id="CLU_001265_30_5_1"/>
<dbReference type="PANTHER" id="PTHR23503:SF8">
    <property type="entry name" value="FACILITATED GLUCOSE TRANSPORTER PROTEIN 1"/>
    <property type="match status" value="1"/>
</dbReference>
<evidence type="ECO:0000256" key="9">
    <source>
        <dbReference type="ARBA" id="ARBA00044656"/>
    </source>
</evidence>
<evidence type="ECO:0000256" key="7">
    <source>
        <dbReference type="ARBA" id="ARBA00044637"/>
    </source>
</evidence>
<dbReference type="InterPro" id="IPR005828">
    <property type="entry name" value="MFS_sugar_transport-like"/>
</dbReference>
<dbReference type="InterPro" id="IPR003663">
    <property type="entry name" value="Sugar/inositol_transpt"/>
</dbReference>
<dbReference type="EMBL" id="GL376636">
    <property type="status" value="NOT_ANNOTATED_CDS"/>
    <property type="molecule type" value="Genomic_DNA"/>
</dbReference>
<feature type="transmembrane region" description="Helical" evidence="16">
    <location>
        <begin position="452"/>
        <end position="473"/>
    </location>
</feature>
<comment type="catalytic activity">
    <reaction evidence="9">
        <text>D-xylose(out) = D-xylose(in)</text>
        <dbReference type="Rhea" id="RHEA:78427"/>
        <dbReference type="ChEBI" id="CHEBI:53455"/>
    </reaction>
    <physiologicalReaction direction="left-to-right" evidence="9">
        <dbReference type="Rhea" id="RHEA:78428"/>
    </physiologicalReaction>
</comment>
<feature type="transmembrane region" description="Helical" evidence="16">
    <location>
        <begin position="193"/>
        <end position="215"/>
    </location>
</feature>
<evidence type="ECO:0000256" key="1">
    <source>
        <dbReference type="ARBA" id="ARBA00004141"/>
    </source>
</evidence>
<dbReference type="SUPFAM" id="SSF103473">
    <property type="entry name" value="MFS general substrate transporter"/>
    <property type="match status" value="1"/>
</dbReference>
<evidence type="ECO:0000256" key="3">
    <source>
        <dbReference type="ARBA" id="ARBA00022448"/>
    </source>
</evidence>
<reference evidence="19" key="1">
    <citation type="journal article" date="2010" name="Genome Biol.">
        <title>Genome sequence of the necrotrophic plant pathogen Pythium ultimum reveals original pathogenicity mechanisms and effector repertoire.</title>
        <authorList>
            <person name="Levesque C.A."/>
            <person name="Brouwer H."/>
            <person name="Cano L."/>
            <person name="Hamilton J.P."/>
            <person name="Holt C."/>
            <person name="Huitema E."/>
            <person name="Raffaele S."/>
            <person name="Robideau G.P."/>
            <person name="Thines M."/>
            <person name="Win J."/>
            <person name="Zerillo M.M."/>
            <person name="Beakes G.W."/>
            <person name="Boore J.L."/>
            <person name="Busam D."/>
            <person name="Dumas B."/>
            <person name="Ferriera S."/>
            <person name="Fuerstenberg S.I."/>
            <person name="Gachon C.M."/>
            <person name="Gaulin E."/>
            <person name="Govers F."/>
            <person name="Grenville-Briggs L."/>
            <person name="Horner N."/>
            <person name="Hostetler J."/>
            <person name="Jiang R.H."/>
            <person name="Johnson J."/>
            <person name="Krajaejun T."/>
            <person name="Lin H."/>
            <person name="Meijer H.J."/>
            <person name="Moore B."/>
            <person name="Morris P."/>
            <person name="Phuntmart V."/>
            <person name="Puiu D."/>
            <person name="Shetty J."/>
            <person name="Stajich J.E."/>
            <person name="Tripathy S."/>
            <person name="Wawra S."/>
            <person name="van West P."/>
            <person name="Whitty B.R."/>
            <person name="Coutinho P.M."/>
            <person name="Henrissat B."/>
            <person name="Martin F."/>
            <person name="Thomas P.D."/>
            <person name="Tyler B.M."/>
            <person name="De Vries R.P."/>
            <person name="Kamoun S."/>
            <person name="Yandell M."/>
            <person name="Tisserat N."/>
            <person name="Buell C.R."/>
        </authorList>
    </citation>
    <scope>NUCLEOTIDE SEQUENCE</scope>
    <source>
        <strain evidence="19">DAOM:BR144</strain>
    </source>
</reference>
<evidence type="ECO:0000256" key="13">
    <source>
        <dbReference type="ARBA" id="ARBA00044780"/>
    </source>
</evidence>
<comment type="catalytic activity">
    <reaction evidence="7">
        <text>D-galactose(in) = D-galactose(out)</text>
        <dbReference type="Rhea" id="RHEA:34915"/>
        <dbReference type="ChEBI" id="CHEBI:4139"/>
    </reaction>
    <physiologicalReaction direction="right-to-left" evidence="7">
        <dbReference type="Rhea" id="RHEA:34917"/>
    </physiologicalReaction>
</comment>
<keyword evidence="19" id="KW-1185">Reference proteome</keyword>
<feature type="transmembrane region" description="Helical" evidence="16">
    <location>
        <begin position="106"/>
        <end position="123"/>
    </location>
</feature>
<name>K3W630_GLOUD</name>
<comment type="catalytic activity">
    <reaction evidence="12">
        <text>D-fructose(out) = D-fructose(in)</text>
        <dbReference type="Rhea" id="RHEA:60372"/>
        <dbReference type="ChEBI" id="CHEBI:37721"/>
    </reaction>
    <physiologicalReaction direction="left-to-right" evidence="12">
        <dbReference type="Rhea" id="RHEA:60373"/>
    </physiologicalReaction>
</comment>
<comment type="subunit">
    <text evidence="2">Homodimer.</text>
</comment>
<comment type="catalytic activity">
    <reaction evidence="8">
        <text>D-glucose(out) = D-glucose(in)</text>
        <dbReference type="Rhea" id="RHEA:60376"/>
        <dbReference type="ChEBI" id="CHEBI:4167"/>
    </reaction>
    <physiologicalReaction direction="left-to-right" evidence="8">
        <dbReference type="Rhea" id="RHEA:60377"/>
    </physiologicalReaction>
</comment>
<dbReference type="PANTHER" id="PTHR23503">
    <property type="entry name" value="SOLUTE CARRIER FAMILY 2"/>
    <property type="match status" value="1"/>
</dbReference>
<dbReference type="GO" id="GO:0016020">
    <property type="term" value="C:membrane"/>
    <property type="evidence" value="ECO:0007669"/>
    <property type="project" value="UniProtKB-SubCell"/>
</dbReference>
<feature type="transmembrane region" description="Helical" evidence="16">
    <location>
        <begin position="298"/>
        <end position="319"/>
    </location>
</feature>
<dbReference type="InParanoid" id="K3W630"/>
<proteinExistence type="inferred from homology"/>
<dbReference type="STRING" id="431595.K3W630"/>
<sequence>MFLEVNTPTVCKDTPSSYRPTWAFYASVLVSLMLPFQFGWSLSQLNLSTFASQSDCDARPVADGTCLMFPGHTKTEWTYVVNAWIVGGMIGSLSCGSLADKYGRRMVLMVSALFMIVGGAIQASTSSIAVFIIGRVFAGISSGTATGLVGGYVNEIAPPNLRNTLSAGLQVSLSLGTLMVVSSFFFANTTSGWRYIAGFQIVWGGVFLLLASVLLSESPAWLVAKGKRDEAAQVMARIYGEEYVDVAFSWFEPTTNDSSDIETPRGVSDENDSSSQLEPRNGQSTFAVLMSPLFRWQLIAAIGVASAQQLSGINAVFYYSSSLFQDAGISDDRIGSIVVNVMNFLPTFSTGYLSARFGYRKILLFGLLGMLASAIAITIALIVEVSSLSIVFTGTYVGVFSMSLGPLIYVVSADLFPASVRASACSICIFFNYFCNLIVGVSFPYVTDEIDHYSFVPFVVILAVFYVFTLKLVPETSRKTSDEIQAWFRARRGKNAASPSTSGQNYVN</sequence>
<evidence type="ECO:0000256" key="11">
    <source>
        <dbReference type="ARBA" id="ARBA00044668"/>
    </source>
</evidence>
<evidence type="ECO:0000259" key="17">
    <source>
        <dbReference type="PROSITE" id="PS50850"/>
    </source>
</evidence>
<evidence type="ECO:0000313" key="18">
    <source>
        <dbReference type="EnsemblProtists" id="PYU1_T000421"/>
    </source>
</evidence>
<dbReference type="InterPro" id="IPR045263">
    <property type="entry name" value="GLUT"/>
</dbReference>
<feature type="region of interest" description="Disordered" evidence="15">
    <location>
        <begin position="255"/>
        <end position="280"/>
    </location>
</feature>
<dbReference type="Proteomes" id="UP000019132">
    <property type="component" value="Unassembled WGS sequence"/>
</dbReference>
<dbReference type="PRINTS" id="PR00171">
    <property type="entry name" value="SUGRTRNSPORT"/>
</dbReference>
<comment type="subcellular location">
    <subcellularLocation>
        <location evidence="1">Membrane</location>
        <topology evidence="1">Multi-pass membrane protein</topology>
    </subcellularLocation>
</comment>
<evidence type="ECO:0000256" key="4">
    <source>
        <dbReference type="ARBA" id="ARBA00022692"/>
    </source>
</evidence>
<dbReference type="Pfam" id="PF00083">
    <property type="entry name" value="Sugar_tr"/>
    <property type="match status" value="1"/>
</dbReference>
<dbReference type="PROSITE" id="PS50850">
    <property type="entry name" value="MFS"/>
    <property type="match status" value="1"/>
</dbReference>
<dbReference type="OMA" id="MFQAKFD"/>
<feature type="transmembrane region" description="Helical" evidence="16">
    <location>
        <begin position="362"/>
        <end position="383"/>
    </location>
</feature>
<comment type="catalytic activity">
    <reaction evidence="10">
        <text>D-mannose(out) = D-mannose(in)</text>
        <dbReference type="Rhea" id="RHEA:78391"/>
        <dbReference type="ChEBI" id="CHEBI:4208"/>
    </reaction>
    <physiologicalReaction direction="left-to-right" evidence="10">
        <dbReference type="Rhea" id="RHEA:78392"/>
    </physiologicalReaction>
</comment>
<dbReference type="InterPro" id="IPR020846">
    <property type="entry name" value="MFS_dom"/>
</dbReference>
<evidence type="ECO:0000256" key="8">
    <source>
        <dbReference type="ARBA" id="ARBA00044648"/>
    </source>
</evidence>
<comment type="similarity">
    <text evidence="14">Belongs to the major facilitator superfamily. Sugar transporter (TC 2.A.1.1) family.</text>
</comment>
<feature type="transmembrane region" description="Helical" evidence="16">
    <location>
        <begin position="334"/>
        <end position="355"/>
    </location>
</feature>
<dbReference type="NCBIfam" id="TIGR00879">
    <property type="entry name" value="SP"/>
    <property type="match status" value="1"/>
</dbReference>
<evidence type="ECO:0000256" key="5">
    <source>
        <dbReference type="ARBA" id="ARBA00022989"/>
    </source>
</evidence>
<dbReference type="eggNOG" id="KOG0569">
    <property type="taxonomic scope" value="Eukaryota"/>
</dbReference>
<reference evidence="18" key="3">
    <citation type="submission" date="2015-02" db="UniProtKB">
        <authorList>
            <consortium name="EnsemblProtists"/>
        </authorList>
    </citation>
    <scope>IDENTIFICATION</scope>
    <source>
        <strain evidence="18">DAOM BR144</strain>
    </source>
</reference>
<dbReference type="EnsemblProtists" id="PYU1_T000421">
    <property type="protein sequence ID" value="PYU1_T000421"/>
    <property type="gene ID" value="PYU1_G000421"/>
</dbReference>
<dbReference type="VEuPathDB" id="FungiDB:PYU1_G000421"/>
<evidence type="ECO:0000256" key="6">
    <source>
        <dbReference type="ARBA" id="ARBA00023136"/>
    </source>
</evidence>
<dbReference type="Gene3D" id="1.20.1250.20">
    <property type="entry name" value="MFS general substrate transporter like domains"/>
    <property type="match status" value="1"/>
</dbReference>
<feature type="transmembrane region" description="Helical" evidence="16">
    <location>
        <begin position="129"/>
        <end position="153"/>
    </location>
</feature>
<keyword evidence="3 14" id="KW-0813">Transport</keyword>
<dbReference type="InterPro" id="IPR036259">
    <property type="entry name" value="MFS_trans_sf"/>
</dbReference>
<evidence type="ECO:0000256" key="15">
    <source>
        <dbReference type="SAM" id="MobiDB-lite"/>
    </source>
</evidence>
<dbReference type="GO" id="GO:0015149">
    <property type="term" value="F:hexose transmembrane transporter activity"/>
    <property type="evidence" value="ECO:0007669"/>
    <property type="project" value="TreeGrafter"/>
</dbReference>
<comment type="catalytic activity">
    <reaction evidence="11">
        <text>D-glucosamine(out) = D-glucosamine(in)</text>
        <dbReference type="Rhea" id="RHEA:78423"/>
        <dbReference type="ChEBI" id="CHEBI:58723"/>
    </reaction>
    <physiologicalReaction direction="left-to-right" evidence="11">
        <dbReference type="Rhea" id="RHEA:78424"/>
    </physiologicalReaction>
</comment>
<dbReference type="AlphaFoldDB" id="K3W630"/>
<protein>
    <recommendedName>
        <fullName evidence="13">Hexose transporter 1</fullName>
    </recommendedName>
</protein>
<reference evidence="19" key="2">
    <citation type="submission" date="2010-04" db="EMBL/GenBank/DDBJ databases">
        <authorList>
            <person name="Buell R."/>
            <person name="Hamilton J."/>
            <person name="Hostetler J."/>
        </authorList>
    </citation>
    <scope>NUCLEOTIDE SEQUENCE [LARGE SCALE GENOMIC DNA]</scope>
    <source>
        <strain evidence="19">DAOM:BR144</strain>
    </source>
</reference>
<keyword evidence="5 16" id="KW-1133">Transmembrane helix</keyword>
<evidence type="ECO:0000256" key="12">
    <source>
        <dbReference type="ARBA" id="ARBA00044710"/>
    </source>
</evidence>
<feature type="domain" description="Major facilitator superfamily (MFS) profile" evidence="17">
    <location>
        <begin position="23"/>
        <end position="477"/>
    </location>
</feature>
<organism evidence="18 19">
    <name type="scientific">Globisporangium ultimum (strain ATCC 200006 / CBS 805.95 / DAOM BR144)</name>
    <name type="common">Pythium ultimum</name>
    <dbReference type="NCBI Taxonomy" id="431595"/>
    <lineage>
        <taxon>Eukaryota</taxon>
        <taxon>Sar</taxon>
        <taxon>Stramenopiles</taxon>
        <taxon>Oomycota</taxon>
        <taxon>Peronosporomycetes</taxon>
        <taxon>Pythiales</taxon>
        <taxon>Pythiaceae</taxon>
        <taxon>Globisporangium</taxon>
    </lineage>
</organism>
<evidence type="ECO:0000256" key="2">
    <source>
        <dbReference type="ARBA" id="ARBA00011738"/>
    </source>
</evidence>
<evidence type="ECO:0000256" key="16">
    <source>
        <dbReference type="SAM" id="Phobius"/>
    </source>
</evidence>
<feature type="transmembrane region" description="Helical" evidence="16">
    <location>
        <begin position="77"/>
        <end position="99"/>
    </location>
</feature>
<feature type="transmembrane region" description="Helical" evidence="16">
    <location>
        <begin position="165"/>
        <end position="187"/>
    </location>
</feature>
<evidence type="ECO:0000256" key="10">
    <source>
        <dbReference type="ARBA" id="ARBA00044662"/>
    </source>
</evidence>
<dbReference type="InterPro" id="IPR005829">
    <property type="entry name" value="Sugar_transporter_CS"/>
</dbReference>
<evidence type="ECO:0000313" key="19">
    <source>
        <dbReference type="Proteomes" id="UP000019132"/>
    </source>
</evidence>
<accession>K3W630</accession>
<feature type="transmembrane region" description="Helical" evidence="16">
    <location>
        <begin position="22"/>
        <end position="40"/>
    </location>
</feature>
<keyword evidence="4 16" id="KW-0812">Transmembrane</keyword>
<keyword evidence="6 16" id="KW-0472">Membrane</keyword>
<feature type="transmembrane region" description="Helical" evidence="16">
    <location>
        <begin position="424"/>
        <end position="446"/>
    </location>
</feature>
<feature type="transmembrane region" description="Helical" evidence="16">
    <location>
        <begin position="389"/>
        <end position="412"/>
    </location>
</feature>
<evidence type="ECO:0000256" key="14">
    <source>
        <dbReference type="RuleBase" id="RU003346"/>
    </source>
</evidence>